<evidence type="ECO:0000313" key="3">
    <source>
        <dbReference type="EMBL" id="KFM78223.1"/>
    </source>
</evidence>
<dbReference type="OrthoDB" id="6435466at2759"/>
<dbReference type="OMA" id="HREDNST"/>
<organism evidence="3 4">
    <name type="scientific">Stegodyphus mimosarum</name>
    <name type="common">African social velvet spider</name>
    <dbReference type="NCBI Taxonomy" id="407821"/>
    <lineage>
        <taxon>Eukaryota</taxon>
        <taxon>Metazoa</taxon>
        <taxon>Ecdysozoa</taxon>
        <taxon>Arthropoda</taxon>
        <taxon>Chelicerata</taxon>
        <taxon>Arachnida</taxon>
        <taxon>Araneae</taxon>
        <taxon>Araneomorphae</taxon>
        <taxon>Entelegynae</taxon>
        <taxon>Eresoidea</taxon>
        <taxon>Eresidae</taxon>
        <taxon>Stegodyphus</taxon>
    </lineage>
</organism>
<sequence>MGIKHELTTPYTPERITGRYHREDNSTDEEAEKILPSNIDEHDENNSLEMPIIDYPQINEEPGNDSHEYSVQKRSARVTKPPEKIKDYVVYNVNEELPKTYDEAVESVENKFWLHAMIEELSSVEANEAWELVERPTDKKVIKSRWIFSKRDENGNLETIYKARLVATGFNQRKGIDYEDVFSPVMRLATFRTLL</sequence>
<dbReference type="Pfam" id="PF07727">
    <property type="entry name" value="RVT_2"/>
    <property type="match status" value="1"/>
</dbReference>
<feature type="compositionally biased region" description="Basic and acidic residues" evidence="1">
    <location>
        <begin position="16"/>
        <end position="25"/>
    </location>
</feature>
<proteinExistence type="predicted"/>
<reference evidence="3 4" key="1">
    <citation type="submission" date="2013-11" db="EMBL/GenBank/DDBJ databases">
        <title>Genome sequencing of Stegodyphus mimosarum.</title>
        <authorList>
            <person name="Bechsgaard J."/>
        </authorList>
    </citation>
    <scope>NUCLEOTIDE SEQUENCE [LARGE SCALE GENOMIC DNA]</scope>
</reference>
<protein>
    <submittedName>
        <fullName evidence="3">Retrovirus-related Pol polyprotein from transposon TNT 1-94</fullName>
    </submittedName>
</protein>
<dbReference type="EMBL" id="KK120406">
    <property type="protein sequence ID" value="KFM78223.1"/>
    <property type="molecule type" value="Genomic_DNA"/>
</dbReference>
<evidence type="ECO:0000256" key="1">
    <source>
        <dbReference type="SAM" id="MobiDB-lite"/>
    </source>
</evidence>
<name>A0A087ULI4_STEMI</name>
<dbReference type="AlphaFoldDB" id="A0A087ULI4"/>
<evidence type="ECO:0000313" key="4">
    <source>
        <dbReference type="Proteomes" id="UP000054359"/>
    </source>
</evidence>
<gene>
    <name evidence="3" type="ORF">X975_00983</name>
</gene>
<feature type="domain" description="Reverse transcriptase Ty1/copia-type" evidence="2">
    <location>
        <begin position="127"/>
        <end position="195"/>
    </location>
</feature>
<keyword evidence="4" id="KW-1185">Reference proteome</keyword>
<accession>A0A087ULI4</accession>
<dbReference type="Proteomes" id="UP000054359">
    <property type="component" value="Unassembled WGS sequence"/>
</dbReference>
<dbReference type="STRING" id="407821.A0A087ULI4"/>
<feature type="region of interest" description="Disordered" evidence="1">
    <location>
        <begin position="1"/>
        <end position="31"/>
    </location>
</feature>
<dbReference type="InterPro" id="IPR013103">
    <property type="entry name" value="RVT_2"/>
</dbReference>
<feature type="non-terminal residue" evidence="3">
    <location>
        <position position="195"/>
    </location>
</feature>
<evidence type="ECO:0000259" key="2">
    <source>
        <dbReference type="Pfam" id="PF07727"/>
    </source>
</evidence>